<organism evidence="1 2">
    <name type="scientific">Dermacentor silvarum</name>
    <name type="common">Tick</name>
    <dbReference type="NCBI Taxonomy" id="543639"/>
    <lineage>
        <taxon>Eukaryota</taxon>
        <taxon>Metazoa</taxon>
        <taxon>Ecdysozoa</taxon>
        <taxon>Arthropoda</taxon>
        <taxon>Chelicerata</taxon>
        <taxon>Arachnida</taxon>
        <taxon>Acari</taxon>
        <taxon>Parasitiformes</taxon>
        <taxon>Ixodida</taxon>
        <taxon>Ixodoidea</taxon>
        <taxon>Ixodidae</taxon>
        <taxon>Rhipicephalinae</taxon>
        <taxon>Dermacentor</taxon>
    </lineage>
</organism>
<dbReference type="Proteomes" id="UP000821865">
    <property type="component" value="Chromosome 5"/>
</dbReference>
<protein>
    <submittedName>
        <fullName evidence="1">Uncharacterized protein</fullName>
    </submittedName>
</protein>
<sequence>MSHHSGKVIFPITGWKNDLAVLPPLSDRSVHEFYAGRSGTKRSYERSYNFHVESYVNRRAHLLKAPCYRSKKKNAPPYSVMIALDTTRIIDGSCDCPAGKLACNHMIAVLRTVVLLQSKGFSEAPDQLSCTDLPQQWRIPRRSAIRGCPLQSVDWRKVKEGGTSAPKFALPKERRVRRRNRQEQEEAKQKFAQELLSFDPDNDFAKALLLTDEGETVQSRFGLVSSLAPQSYQQSLLPHGFTVFLSGLQPANEEDPWESIPTLTFFESSPAWNPPAHLGTNSVVQEICMTPVAAEALEKDSRQQAKSATWHQERRLRVTSSNFGVVLNRKEWTVKGLQNLTAARDLSRVAAVKDGVPELKRDHQYYHQLLGQMGVSQLRWGDFVVYGGDFLLIERIRFNENEWKSAREVLDNFYMDTLLPYLSSTVI</sequence>
<name>A0ACB8CTJ0_DERSI</name>
<comment type="caution">
    <text evidence="1">The sequence shown here is derived from an EMBL/GenBank/DDBJ whole genome shotgun (WGS) entry which is preliminary data.</text>
</comment>
<reference evidence="1" key="1">
    <citation type="submission" date="2020-05" db="EMBL/GenBank/DDBJ databases">
        <title>Large-scale comparative analyses of tick genomes elucidate their genetic diversity and vector capacities.</title>
        <authorList>
            <person name="Jia N."/>
            <person name="Wang J."/>
            <person name="Shi W."/>
            <person name="Du L."/>
            <person name="Sun Y."/>
            <person name="Zhan W."/>
            <person name="Jiang J."/>
            <person name="Wang Q."/>
            <person name="Zhang B."/>
            <person name="Ji P."/>
            <person name="Sakyi L.B."/>
            <person name="Cui X."/>
            <person name="Yuan T."/>
            <person name="Jiang B."/>
            <person name="Yang W."/>
            <person name="Lam T.T.-Y."/>
            <person name="Chang Q."/>
            <person name="Ding S."/>
            <person name="Wang X."/>
            <person name="Zhu J."/>
            <person name="Ruan X."/>
            <person name="Zhao L."/>
            <person name="Wei J."/>
            <person name="Que T."/>
            <person name="Du C."/>
            <person name="Cheng J."/>
            <person name="Dai P."/>
            <person name="Han X."/>
            <person name="Huang E."/>
            <person name="Gao Y."/>
            <person name="Liu J."/>
            <person name="Shao H."/>
            <person name="Ye R."/>
            <person name="Li L."/>
            <person name="Wei W."/>
            <person name="Wang X."/>
            <person name="Wang C."/>
            <person name="Yang T."/>
            <person name="Huo Q."/>
            <person name="Li W."/>
            <person name="Guo W."/>
            <person name="Chen H."/>
            <person name="Zhou L."/>
            <person name="Ni X."/>
            <person name="Tian J."/>
            <person name="Zhou Y."/>
            <person name="Sheng Y."/>
            <person name="Liu T."/>
            <person name="Pan Y."/>
            <person name="Xia L."/>
            <person name="Li J."/>
            <person name="Zhao F."/>
            <person name="Cao W."/>
        </authorList>
    </citation>
    <scope>NUCLEOTIDE SEQUENCE</scope>
    <source>
        <strain evidence="1">Dsil-2018</strain>
    </source>
</reference>
<gene>
    <name evidence="1" type="ORF">HPB49_022618</name>
</gene>
<keyword evidence="2" id="KW-1185">Reference proteome</keyword>
<proteinExistence type="predicted"/>
<accession>A0ACB8CTJ0</accession>
<dbReference type="EMBL" id="CM023474">
    <property type="protein sequence ID" value="KAH7950328.1"/>
    <property type="molecule type" value="Genomic_DNA"/>
</dbReference>
<evidence type="ECO:0000313" key="2">
    <source>
        <dbReference type="Proteomes" id="UP000821865"/>
    </source>
</evidence>
<evidence type="ECO:0000313" key="1">
    <source>
        <dbReference type="EMBL" id="KAH7950328.1"/>
    </source>
</evidence>